<dbReference type="EMBL" id="PPUT01000030">
    <property type="protein sequence ID" value="RDC42304.1"/>
    <property type="molecule type" value="Genomic_DNA"/>
</dbReference>
<feature type="domain" description="Polymerase beta nucleotidyltransferase" evidence="1">
    <location>
        <begin position="35"/>
        <end position="92"/>
    </location>
</feature>
<dbReference type="RefSeq" id="WP_114549573.1">
    <property type="nucleotide sequence ID" value="NZ_PPUT01000030.1"/>
</dbReference>
<dbReference type="SUPFAM" id="SSF81301">
    <property type="entry name" value="Nucleotidyltransferase"/>
    <property type="match status" value="1"/>
</dbReference>
<dbReference type="Pfam" id="PF18765">
    <property type="entry name" value="Polbeta"/>
    <property type="match status" value="1"/>
</dbReference>
<dbReference type="AlphaFoldDB" id="A0A369NXY5"/>
<dbReference type="Gene3D" id="3.30.460.10">
    <property type="entry name" value="Beta Polymerase, domain 2"/>
    <property type="match status" value="1"/>
</dbReference>
<evidence type="ECO:0000313" key="3">
    <source>
        <dbReference type="Proteomes" id="UP000253805"/>
    </source>
</evidence>
<dbReference type="CDD" id="cd05403">
    <property type="entry name" value="NT_KNTase_like"/>
    <property type="match status" value="1"/>
</dbReference>
<protein>
    <recommendedName>
        <fullName evidence="1">Polymerase beta nucleotidyltransferase domain-containing protein</fullName>
    </recommendedName>
</protein>
<comment type="caution">
    <text evidence="2">The sequence shown here is derived from an EMBL/GenBank/DDBJ whole genome shotgun (WGS) entry which is preliminary data.</text>
</comment>
<evidence type="ECO:0000313" key="2">
    <source>
        <dbReference type="EMBL" id="RDC42304.1"/>
    </source>
</evidence>
<dbReference type="InterPro" id="IPR041633">
    <property type="entry name" value="Polbeta"/>
</dbReference>
<dbReference type="InterPro" id="IPR043519">
    <property type="entry name" value="NT_sf"/>
</dbReference>
<reference evidence="2 3" key="1">
    <citation type="journal article" date="2018" name="Elife">
        <title>Discovery and characterization of a prevalent human gut bacterial enzyme sufficient for the inactivation of a family of plant toxins.</title>
        <authorList>
            <person name="Koppel N."/>
            <person name="Bisanz J.E."/>
            <person name="Pandelia M.E."/>
            <person name="Turnbaugh P.J."/>
            <person name="Balskus E.P."/>
        </authorList>
    </citation>
    <scope>NUCLEOTIDE SEQUENCE [LARGE SCALE GENOMIC DNA]</scope>
    <source>
        <strain evidence="2 3">OB21 GAM 11</strain>
    </source>
</reference>
<proteinExistence type="predicted"/>
<evidence type="ECO:0000259" key="1">
    <source>
        <dbReference type="Pfam" id="PF18765"/>
    </source>
</evidence>
<organism evidence="2 3">
    <name type="scientific">Adlercreutzia equolifaciens subsp. celatus</name>
    <dbReference type="NCBI Taxonomy" id="394340"/>
    <lineage>
        <taxon>Bacteria</taxon>
        <taxon>Bacillati</taxon>
        <taxon>Actinomycetota</taxon>
        <taxon>Coriobacteriia</taxon>
        <taxon>Eggerthellales</taxon>
        <taxon>Eggerthellaceae</taxon>
        <taxon>Adlercreutzia</taxon>
    </lineage>
</organism>
<name>A0A369NXY5_9ACTN</name>
<dbReference type="Proteomes" id="UP000253805">
    <property type="component" value="Unassembled WGS sequence"/>
</dbReference>
<sequence>MYEYCDIAMCPASVLTTVDETVAAVAAICRDHQSEAWLFGSQARHEAHAGSDIDIAVRSDDFDAIEELVDEIDTVFLIDLVDLNVTHKKGLEDAWISIA</sequence>
<gene>
    <name evidence="2" type="ORF">C1850_09920</name>
</gene>
<accession>A0A369NXY5</accession>